<dbReference type="SUPFAM" id="SSF51092">
    <property type="entry name" value="Vitelline membrane outer protein-I (VMO-I)"/>
    <property type="match status" value="1"/>
</dbReference>
<dbReference type="InParanoid" id="H2ZSN3"/>
<evidence type="ECO:0000313" key="1">
    <source>
        <dbReference type="Ensembl" id="ENSLACP00000000404.1"/>
    </source>
</evidence>
<evidence type="ECO:0000313" key="2">
    <source>
        <dbReference type="Proteomes" id="UP000008672"/>
    </source>
</evidence>
<dbReference type="PANTHER" id="PTHR18841">
    <property type="entry name" value="VITELLINE MEMBRANE OUTER LAYER PROTEIN I-RELATED"/>
    <property type="match status" value="1"/>
</dbReference>
<dbReference type="Bgee" id="ENSLACG00000000363">
    <property type="expression patterns" value="Expressed in pharyngeal gill and 2 other cell types or tissues"/>
</dbReference>
<reference evidence="1" key="3">
    <citation type="submission" date="2025-09" db="UniProtKB">
        <authorList>
            <consortium name="Ensembl"/>
        </authorList>
    </citation>
    <scope>IDENTIFICATION</scope>
</reference>
<dbReference type="PANTHER" id="PTHR18841:SF2">
    <property type="entry name" value="VITELLINE MEMBRANE OUTER LAYER PROTEIN 1 HOMOLOG"/>
    <property type="match status" value="1"/>
</dbReference>
<protein>
    <recommendedName>
        <fullName evidence="3">Vitelline membrane outer layer 1 homolog</fullName>
    </recommendedName>
</protein>
<keyword evidence="2" id="KW-1185">Reference proteome</keyword>
<dbReference type="InterPro" id="IPR005515">
    <property type="entry name" value="VOMI"/>
</dbReference>
<dbReference type="Ensembl" id="ENSLACT00000000406.1">
    <property type="protein sequence ID" value="ENSLACP00000000404.1"/>
    <property type="gene ID" value="ENSLACG00000000363.1"/>
</dbReference>
<dbReference type="OMA" id="NIECCRI"/>
<evidence type="ECO:0008006" key="3">
    <source>
        <dbReference type="Google" id="ProtNLM"/>
    </source>
</evidence>
<accession>H2ZSN3</accession>
<dbReference type="EMBL" id="AFYH01279102">
    <property type="status" value="NOT_ANNOTATED_CDS"/>
    <property type="molecule type" value="Genomic_DNA"/>
</dbReference>
<dbReference type="InterPro" id="IPR036706">
    <property type="entry name" value="VOMI_sf"/>
</dbReference>
<dbReference type="STRING" id="7897.ENSLACP00000000404"/>
<dbReference type="HOGENOM" id="CLU_111176_1_0_1"/>
<dbReference type="Gene3D" id="2.100.10.20">
    <property type="entry name" value="Vitelline membrane outer layer protein I (VOMI)"/>
    <property type="match status" value="1"/>
</dbReference>
<organism evidence="1 2">
    <name type="scientific">Latimeria chalumnae</name>
    <name type="common">Coelacanth</name>
    <dbReference type="NCBI Taxonomy" id="7897"/>
    <lineage>
        <taxon>Eukaryota</taxon>
        <taxon>Metazoa</taxon>
        <taxon>Chordata</taxon>
        <taxon>Craniata</taxon>
        <taxon>Vertebrata</taxon>
        <taxon>Euteleostomi</taxon>
        <taxon>Coelacanthiformes</taxon>
        <taxon>Coelacanthidae</taxon>
        <taxon>Latimeria</taxon>
    </lineage>
</organism>
<sequence>VPKNIFHYYYNVQMKGSQGFGDDTTLNGIRLHCSKYNRLSSNPQTHTIESGSRPWGSWSMDAWCPDGYLTAFQLKVEQVEGEGDDTAANNLKFRCSIGHIIEGHGGPWGGYGSWSHLCSDGGICGLQTKIERPQKAGDDTALNDVRFYCCSKFSHTPYLILK</sequence>
<reference evidence="1" key="2">
    <citation type="submission" date="2025-08" db="UniProtKB">
        <authorList>
            <consortium name="Ensembl"/>
        </authorList>
    </citation>
    <scope>IDENTIFICATION</scope>
</reference>
<proteinExistence type="predicted"/>
<dbReference type="GeneTree" id="ENSGT00390000009313"/>
<dbReference type="GO" id="GO:0005615">
    <property type="term" value="C:extracellular space"/>
    <property type="evidence" value="ECO:0007669"/>
    <property type="project" value="TreeGrafter"/>
</dbReference>
<dbReference type="Proteomes" id="UP000008672">
    <property type="component" value="Unassembled WGS sequence"/>
</dbReference>
<reference evidence="2" key="1">
    <citation type="submission" date="2011-08" db="EMBL/GenBank/DDBJ databases">
        <title>The draft genome of Latimeria chalumnae.</title>
        <authorList>
            <person name="Di Palma F."/>
            <person name="Alfoldi J."/>
            <person name="Johnson J."/>
            <person name="Berlin A."/>
            <person name="Gnerre S."/>
            <person name="Jaffe D."/>
            <person name="MacCallum I."/>
            <person name="Young S."/>
            <person name="Walker B.J."/>
            <person name="Lander E."/>
            <person name="Lindblad-Toh K."/>
        </authorList>
    </citation>
    <scope>NUCLEOTIDE SEQUENCE [LARGE SCALE GENOMIC DNA]</scope>
    <source>
        <strain evidence="2">Wild caught</strain>
    </source>
</reference>
<dbReference type="AlphaFoldDB" id="H2ZSN3"/>
<name>H2ZSN3_LATCH</name>
<dbReference type="eggNOG" id="ENOG502RSHE">
    <property type="taxonomic scope" value="Eukaryota"/>
</dbReference>
<dbReference type="Pfam" id="PF03762">
    <property type="entry name" value="VOMI"/>
    <property type="match status" value="1"/>
</dbReference>